<evidence type="ECO:0000313" key="2">
    <source>
        <dbReference type="EMBL" id="AMX81439.1"/>
    </source>
</evidence>
<keyword evidence="2" id="KW-0406">Ion transport</keyword>
<feature type="chain" id="PRO_5007510370" evidence="1">
    <location>
        <begin position="24"/>
        <end position="61"/>
    </location>
</feature>
<organism evidence="2">
    <name type="scientific">Mesobuthus eupeus</name>
    <name type="common">Lesser Asian scorpion</name>
    <name type="synonym">Buthus eupeus</name>
    <dbReference type="NCBI Taxonomy" id="34648"/>
    <lineage>
        <taxon>Eukaryota</taxon>
        <taxon>Metazoa</taxon>
        <taxon>Ecdysozoa</taxon>
        <taxon>Arthropoda</taxon>
        <taxon>Chelicerata</taxon>
        <taxon>Arachnida</taxon>
        <taxon>Scorpiones</taxon>
        <taxon>Buthida</taxon>
        <taxon>Buthoidea</taxon>
        <taxon>Buthidae</taxon>
        <taxon>Mesobuthus</taxon>
    </lineage>
</organism>
<dbReference type="GO" id="GO:0034220">
    <property type="term" value="P:monoatomic ion transmembrane transport"/>
    <property type="evidence" value="ECO:0007669"/>
    <property type="project" value="UniProtKB-KW"/>
</dbReference>
<dbReference type="AlphaFoldDB" id="A0A143MGI3"/>
<feature type="signal peptide" evidence="1">
    <location>
        <begin position="1"/>
        <end position="23"/>
    </location>
</feature>
<proteinExistence type="evidence at transcript level"/>
<keyword evidence="2" id="KW-0813">Transport</keyword>
<protein>
    <submittedName>
        <fullName evidence="2">Potassium channel toxin meuK1</fullName>
    </submittedName>
</protein>
<reference evidence="2" key="1">
    <citation type="submission" date="2015-12" db="EMBL/GenBank/DDBJ databases">
        <title>Iranian mesobuthus eupeus potassium channel toxin.</title>
        <authorList>
            <person name="Baradaran M."/>
            <person name="Jalali A."/>
            <person name="Naderi Soorki M."/>
            <person name="Galehdari H."/>
        </authorList>
    </citation>
    <scope>NUCLEOTIDE SEQUENCE</scope>
    <source>
        <tissue evidence="2">Venom gland</tissue>
    </source>
</reference>
<dbReference type="EMBL" id="KU253396">
    <property type="protein sequence ID" value="AMX81439.1"/>
    <property type="molecule type" value="mRNA"/>
</dbReference>
<keyword evidence="2" id="KW-0407">Ion channel</keyword>
<keyword evidence="1" id="KW-0732">Signal</keyword>
<name>A0A143MGI3_MESEU</name>
<evidence type="ECO:0000256" key="1">
    <source>
        <dbReference type="SAM" id="SignalP"/>
    </source>
</evidence>
<sequence length="61" mass="6747">MKFLIILVVLSIVFREMIYSCEATNGVPGKCKTPGGCSTYCRDTTGTMGFCKKSKCYCAKY</sequence>
<accession>A0A143MGI3</accession>